<reference evidence="2" key="1">
    <citation type="journal article" date="2020" name="mSystems">
        <title>Genome- and Community-Level Interaction Insights into Carbon Utilization and Element Cycling Functions of Hydrothermarchaeota in Hydrothermal Sediment.</title>
        <authorList>
            <person name="Zhou Z."/>
            <person name="Liu Y."/>
            <person name="Xu W."/>
            <person name="Pan J."/>
            <person name="Luo Z.H."/>
            <person name="Li M."/>
        </authorList>
    </citation>
    <scope>NUCLEOTIDE SEQUENCE [LARGE SCALE GENOMIC DNA]</scope>
    <source>
        <strain evidence="2">HyVt-456</strain>
    </source>
</reference>
<dbReference type="SUPFAM" id="SSF53756">
    <property type="entry name" value="UDP-Glycosyltransferase/glycogen phosphorylase"/>
    <property type="match status" value="1"/>
</dbReference>
<evidence type="ECO:0000259" key="1">
    <source>
        <dbReference type="Pfam" id="PF00534"/>
    </source>
</evidence>
<dbReference type="GO" id="GO:0016757">
    <property type="term" value="F:glycosyltransferase activity"/>
    <property type="evidence" value="ECO:0007669"/>
    <property type="project" value="InterPro"/>
</dbReference>
<name>A0A7V1PT47_CALAY</name>
<dbReference type="EMBL" id="DRLD01000002">
    <property type="protein sequence ID" value="HED09060.1"/>
    <property type="molecule type" value="Genomic_DNA"/>
</dbReference>
<evidence type="ECO:0000313" key="2">
    <source>
        <dbReference type="EMBL" id="HED09060.1"/>
    </source>
</evidence>
<proteinExistence type="predicted"/>
<sequence length="356" mass="39685">MHILFLNSARRWGGNEKWSLMAAAALAGENRVTVAWRAPEIGERIPGAVGSMCLPFVSEADMVTLWRLYRFVKREKVHVIVSTKRKDYVTGALLHLLTGAAHFVRLGIVRPIGNNAVNRFIFKKHCAGFIVNAPQIKEVLLRGGFLEPERVHVIFNGLDFKELEQAAKTPVEKPFPVMLAASGLLIARKGFDILLAGFKAWMDEGGEKPAGLWILGDGPEADRLREQVREYGLERRVVFCGYQTNPYAYYAAADIFVLLSGNEGISNALLEAMYLKCAVITTAAGGAEQVITNGEEGLLITRAQRSLHQALKKLYDRPALRDKLGQRARRKVEDMFSMTRMRNELTRIFREVSGGG</sequence>
<dbReference type="Pfam" id="PF00534">
    <property type="entry name" value="Glycos_transf_1"/>
    <property type="match status" value="1"/>
</dbReference>
<dbReference type="Proteomes" id="UP000886005">
    <property type="component" value="Unassembled WGS sequence"/>
</dbReference>
<dbReference type="Gene3D" id="3.40.50.2000">
    <property type="entry name" value="Glycogen Phosphorylase B"/>
    <property type="match status" value="2"/>
</dbReference>
<dbReference type="InterPro" id="IPR001296">
    <property type="entry name" value="Glyco_trans_1"/>
</dbReference>
<organism evidence="2">
    <name type="scientific">Caldithrix abyssi</name>
    <dbReference type="NCBI Taxonomy" id="187145"/>
    <lineage>
        <taxon>Bacteria</taxon>
        <taxon>Pseudomonadati</taxon>
        <taxon>Calditrichota</taxon>
        <taxon>Calditrichia</taxon>
        <taxon>Calditrichales</taxon>
        <taxon>Calditrichaceae</taxon>
        <taxon>Caldithrix</taxon>
    </lineage>
</organism>
<comment type="caution">
    <text evidence="2">The sequence shown here is derived from an EMBL/GenBank/DDBJ whole genome shotgun (WGS) entry which is preliminary data.</text>
</comment>
<dbReference type="CDD" id="cd03811">
    <property type="entry name" value="GT4_GT28_WabH-like"/>
    <property type="match status" value="1"/>
</dbReference>
<accession>A0A7V1PT47</accession>
<dbReference type="AlphaFoldDB" id="A0A7V1PT47"/>
<gene>
    <name evidence="2" type="ORF">ENJ10_00090</name>
</gene>
<feature type="domain" description="Glycosyl transferase family 1" evidence="1">
    <location>
        <begin position="180"/>
        <end position="330"/>
    </location>
</feature>
<protein>
    <submittedName>
        <fullName evidence="2">Glycosyltransferase</fullName>
    </submittedName>
</protein>
<dbReference type="PANTHER" id="PTHR12526">
    <property type="entry name" value="GLYCOSYLTRANSFERASE"/>
    <property type="match status" value="1"/>
</dbReference>